<comment type="subcellular location">
    <subcellularLocation>
        <location evidence="5">Cell membrane</location>
        <topology evidence="5">Multi-pass membrane protein</topology>
    </subcellularLocation>
    <subcellularLocation>
        <location evidence="1">Membrane</location>
        <topology evidence="1">Multi-pass membrane protein</topology>
    </subcellularLocation>
</comment>
<comment type="similarity">
    <text evidence="5">Belongs to the binding-protein-dependent transport system permease family.</text>
</comment>
<feature type="domain" description="ABC transmembrane type-1" evidence="6">
    <location>
        <begin position="83"/>
        <end position="275"/>
    </location>
</feature>
<dbReference type="PANTHER" id="PTHR42729">
    <property type="entry name" value="OLIGO/DIPEPTIDE TRANSPORT, PERMEASE PROTEIN (DPPC-2)"/>
    <property type="match status" value="1"/>
</dbReference>
<feature type="transmembrane region" description="Helical" evidence="5">
    <location>
        <begin position="118"/>
        <end position="141"/>
    </location>
</feature>
<keyword evidence="5" id="KW-0813">Transport</keyword>
<keyword evidence="2 5" id="KW-0812">Transmembrane</keyword>
<evidence type="ECO:0000256" key="3">
    <source>
        <dbReference type="ARBA" id="ARBA00022989"/>
    </source>
</evidence>
<evidence type="ECO:0000259" key="6">
    <source>
        <dbReference type="PROSITE" id="PS50928"/>
    </source>
</evidence>
<evidence type="ECO:0000256" key="5">
    <source>
        <dbReference type="RuleBase" id="RU363032"/>
    </source>
</evidence>
<proteinExistence type="inferred from homology"/>
<evidence type="ECO:0000313" key="8">
    <source>
        <dbReference type="Proteomes" id="UP000287188"/>
    </source>
</evidence>
<dbReference type="RefSeq" id="WP_126555050.1">
    <property type="nucleotide sequence ID" value="NZ_BIFS01000002.1"/>
</dbReference>
<feature type="transmembrane region" description="Helical" evidence="5">
    <location>
        <begin position="246"/>
        <end position="278"/>
    </location>
</feature>
<gene>
    <name evidence="7" type="ORF">KDK_61470</name>
</gene>
<dbReference type="Proteomes" id="UP000287188">
    <property type="component" value="Unassembled WGS sequence"/>
</dbReference>
<keyword evidence="4 5" id="KW-0472">Membrane</keyword>
<keyword evidence="3 5" id="KW-1133">Transmembrane helix</keyword>
<accession>A0A402ATC2</accession>
<dbReference type="CDD" id="cd06261">
    <property type="entry name" value="TM_PBP2"/>
    <property type="match status" value="1"/>
</dbReference>
<dbReference type="GO" id="GO:0055085">
    <property type="term" value="P:transmembrane transport"/>
    <property type="evidence" value="ECO:0007669"/>
    <property type="project" value="InterPro"/>
</dbReference>
<sequence length="292" mass="31458">MRRFLHALWSLWSSSIKVQVGALILAFFIILAVLHPVIANIIGHGNDPLAISINPPWELPSWQHWLGTDRYGRDILAMTVTALSASLEVGVIAGVLSTVIGVVIAFTAGYKGGKVDSVLSSITDVFLVVPSFPLLITLSAYSKGVSLFSVAVILAIFSWPFAARTIRSQVLSLRSRPYVELAKVTKLNDFEIIFEELMPNLLPFIGVGFASASLGSIFALVGLEVIGLGPSSTLDLGLMLNWSQSWGALSLGAWPIFVAPVVVLALLFFSVNLINIGLEEVYNPRLRKTAGA</sequence>
<dbReference type="SUPFAM" id="SSF161098">
    <property type="entry name" value="MetI-like"/>
    <property type="match status" value="1"/>
</dbReference>
<evidence type="ECO:0000256" key="2">
    <source>
        <dbReference type="ARBA" id="ARBA00022692"/>
    </source>
</evidence>
<keyword evidence="8" id="KW-1185">Reference proteome</keyword>
<organism evidence="7 8">
    <name type="scientific">Dictyobacter kobayashii</name>
    <dbReference type="NCBI Taxonomy" id="2014872"/>
    <lineage>
        <taxon>Bacteria</taxon>
        <taxon>Bacillati</taxon>
        <taxon>Chloroflexota</taxon>
        <taxon>Ktedonobacteria</taxon>
        <taxon>Ktedonobacterales</taxon>
        <taxon>Dictyobacteraceae</taxon>
        <taxon>Dictyobacter</taxon>
    </lineage>
</organism>
<evidence type="ECO:0000256" key="4">
    <source>
        <dbReference type="ARBA" id="ARBA00023136"/>
    </source>
</evidence>
<feature type="transmembrane region" description="Helical" evidence="5">
    <location>
        <begin position="20"/>
        <end position="42"/>
    </location>
</feature>
<comment type="caution">
    <text evidence="7">The sequence shown here is derived from an EMBL/GenBank/DDBJ whole genome shotgun (WGS) entry which is preliminary data.</text>
</comment>
<feature type="transmembrane region" description="Helical" evidence="5">
    <location>
        <begin position="75"/>
        <end position="106"/>
    </location>
</feature>
<name>A0A402ATC2_9CHLR</name>
<dbReference type="PROSITE" id="PS50928">
    <property type="entry name" value="ABC_TM1"/>
    <property type="match status" value="1"/>
</dbReference>
<dbReference type="AlphaFoldDB" id="A0A402ATC2"/>
<dbReference type="Gene3D" id="1.10.3720.10">
    <property type="entry name" value="MetI-like"/>
    <property type="match status" value="1"/>
</dbReference>
<feature type="transmembrane region" description="Helical" evidence="5">
    <location>
        <begin position="147"/>
        <end position="166"/>
    </location>
</feature>
<dbReference type="OrthoDB" id="9789244at2"/>
<dbReference type="Pfam" id="PF00528">
    <property type="entry name" value="BPD_transp_1"/>
    <property type="match status" value="1"/>
</dbReference>
<protein>
    <submittedName>
        <fullName evidence="7">Peptide ABC transporter permease</fullName>
    </submittedName>
</protein>
<evidence type="ECO:0000313" key="7">
    <source>
        <dbReference type="EMBL" id="GCE22347.1"/>
    </source>
</evidence>
<feature type="transmembrane region" description="Helical" evidence="5">
    <location>
        <begin position="201"/>
        <end position="226"/>
    </location>
</feature>
<dbReference type="InterPro" id="IPR035906">
    <property type="entry name" value="MetI-like_sf"/>
</dbReference>
<dbReference type="InterPro" id="IPR000515">
    <property type="entry name" value="MetI-like"/>
</dbReference>
<dbReference type="EMBL" id="BIFS01000002">
    <property type="protein sequence ID" value="GCE22347.1"/>
    <property type="molecule type" value="Genomic_DNA"/>
</dbReference>
<evidence type="ECO:0000256" key="1">
    <source>
        <dbReference type="ARBA" id="ARBA00004141"/>
    </source>
</evidence>
<dbReference type="GO" id="GO:0005886">
    <property type="term" value="C:plasma membrane"/>
    <property type="evidence" value="ECO:0007669"/>
    <property type="project" value="UniProtKB-SubCell"/>
</dbReference>
<reference evidence="8" key="1">
    <citation type="submission" date="2018-12" db="EMBL/GenBank/DDBJ databases">
        <title>Tengunoibacter tsumagoiensis gen. nov., sp. nov., Dictyobacter kobayashii sp. nov., D. alpinus sp. nov., and D. joshuensis sp. nov. and description of Dictyobacteraceae fam. nov. within the order Ktedonobacterales isolated from Tengu-no-mugimeshi.</title>
        <authorList>
            <person name="Wang C.M."/>
            <person name="Zheng Y."/>
            <person name="Sakai Y."/>
            <person name="Toyoda A."/>
            <person name="Minakuchi Y."/>
            <person name="Abe K."/>
            <person name="Yokota A."/>
            <person name="Yabe S."/>
        </authorList>
    </citation>
    <scope>NUCLEOTIDE SEQUENCE [LARGE SCALE GENOMIC DNA]</scope>
    <source>
        <strain evidence="8">Uno11</strain>
    </source>
</reference>
<dbReference type="PANTHER" id="PTHR42729:SF1">
    <property type="entry name" value="OLIGO_DIPEPTIDE TRANSPORT, PERMEASE PROTEIN (DPPC-2)"/>
    <property type="match status" value="1"/>
</dbReference>